<evidence type="ECO:0000256" key="1">
    <source>
        <dbReference type="SAM" id="MobiDB-lite"/>
    </source>
</evidence>
<dbReference type="NCBIfam" id="TIGR03544">
    <property type="entry name" value="DivI1A_domain"/>
    <property type="match status" value="2"/>
</dbReference>
<dbReference type="EMBL" id="JACHBR010000002">
    <property type="protein sequence ID" value="MBB5629940.1"/>
    <property type="molecule type" value="Genomic_DNA"/>
</dbReference>
<dbReference type="Proteomes" id="UP000588112">
    <property type="component" value="Unassembled WGS sequence"/>
</dbReference>
<evidence type="ECO:0000313" key="3">
    <source>
        <dbReference type="Proteomes" id="UP000588112"/>
    </source>
</evidence>
<dbReference type="InterPro" id="IPR019933">
    <property type="entry name" value="DivIVA_domain"/>
</dbReference>
<accession>A0A7W8Z9R1</accession>
<comment type="caution">
    <text evidence="2">The sequence shown here is derived from an EMBL/GenBank/DDBJ whole genome shotgun (WGS) entry which is preliminary data.</text>
</comment>
<sequence>MTPDEIRMAGFTVRRGGYNELAVDYALDAFLVAVETLPARPAAPAAEPWPTSGTVRPGPPQAAPTPHGFPYAGPIGARAVDPAEEDAPTLPGMPAQRVPPPGAAPEGPATWLEAQAARVERVLFRAGRLGAGYDEDQVDVFLDRVVATLRGTTDRPLTGDQVRAARFDTVMFRPGYAVVEVDAFLAEVAGVLDRPAAQAQRVPQE</sequence>
<dbReference type="Gene3D" id="6.10.250.660">
    <property type="match status" value="2"/>
</dbReference>
<organism evidence="2 3">
    <name type="scientific">Sphaerisporangium krabiense</name>
    <dbReference type="NCBI Taxonomy" id="763782"/>
    <lineage>
        <taxon>Bacteria</taxon>
        <taxon>Bacillati</taxon>
        <taxon>Actinomycetota</taxon>
        <taxon>Actinomycetes</taxon>
        <taxon>Streptosporangiales</taxon>
        <taxon>Streptosporangiaceae</taxon>
        <taxon>Sphaerisporangium</taxon>
    </lineage>
</organism>
<feature type="region of interest" description="Disordered" evidence="1">
    <location>
        <begin position="43"/>
        <end position="64"/>
    </location>
</feature>
<protein>
    <submittedName>
        <fullName evidence="2">DivIVA domain-containing protein</fullName>
    </submittedName>
</protein>
<dbReference type="RefSeq" id="WP_184616473.1">
    <property type="nucleotide sequence ID" value="NZ_BOOS01000014.1"/>
</dbReference>
<reference evidence="2 3" key="1">
    <citation type="submission" date="2020-08" db="EMBL/GenBank/DDBJ databases">
        <title>Sequencing the genomes of 1000 actinobacteria strains.</title>
        <authorList>
            <person name="Klenk H.-P."/>
        </authorList>
    </citation>
    <scope>NUCLEOTIDE SEQUENCE [LARGE SCALE GENOMIC DNA]</scope>
    <source>
        <strain evidence="2 3">DSM 45790</strain>
    </source>
</reference>
<name>A0A7W8Z9R1_9ACTN</name>
<dbReference type="AlphaFoldDB" id="A0A7W8Z9R1"/>
<gene>
    <name evidence="2" type="ORF">BJ981_005704</name>
</gene>
<feature type="region of interest" description="Disordered" evidence="1">
    <location>
        <begin position="82"/>
        <end position="107"/>
    </location>
</feature>
<proteinExistence type="predicted"/>
<evidence type="ECO:0000313" key="2">
    <source>
        <dbReference type="EMBL" id="MBB5629940.1"/>
    </source>
</evidence>
<keyword evidence="3" id="KW-1185">Reference proteome</keyword>